<protein>
    <submittedName>
        <fullName evidence="2">Polysaccharide pyruvyl transferase family protein</fullName>
        <ecNumber evidence="2">2.4.-.-</ecNumber>
    </submittedName>
</protein>
<sequence length="422" mass="47692">MIMIDKLLIINAGGAFSAKTAYYELPFDPRSSFSNFKDVNTGDTLVLDATLRALPANQVRSIQFGEDLDGLLETWGQPDIAVVRGSNYFHEHFDLGDFVKPLESLKCAIVALGVGAQASSYGPIELPRGSIKFLHFLSDRSTSLGVRGAFSAEIFAGHGVKNVDIIGCPSFFRSGNPKLQIKKVQMDGPPKIGFNFNRFLGSYYCSNFIKTFLLQADLMQCALGMAHSKIYWQGEKEELFISKNDDDHSRDLLKLVLKRYRISPDPVNAQRFKDRLRCFLNVEEWATHVRFNCDAMLGFRLHGNVIALHQGIPAVMFSYDTRTRELIDYFSLPYVEIERFPKIDVAEFIKNADFTLFERAYMANFATFRHFLFKNGLSTQFSKASVPAGGSNSQPIGLVDEDHYRQAFDKVSSMYNDLINHR</sequence>
<accession>A0ABV1R6S0</accession>
<comment type="caution">
    <text evidence="2">The sequence shown here is derived from an EMBL/GenBank/DDBJ whole genome shotgun (WGS) entry which is preliminary data.</text>
</comment>
<evidence type="ECO:0000313" key="2">
    <source>
        <dbReference type="EMBL" id="MER2290548.1"/>
    </source>
</evidence>
<evidence type="ECO:0000313" key="3">
    <source>
        <dbReference type="Proteomes" id="UP001432995"/>
    </source>
</evidence>
<keyword evidence="2" id="KW-0808">Transferase</keyword>
<proteinExistence type="predicted"/>
<keyword evidence="3" id="KW-1185">Reference proteome</keyword>
<dbReference type="EC" id="2.4.-.-" evidence="2"/>
<keyword evidence="2" id="KW-0328">Glycosyltransferase</keyword>
<dbReference type="Pfam" id="PF04230">
    <property type="entry name" value="PS_pyruv_trans"/>
    <property type="match status" value="1"/>
</dbReference>
<organism evidence="2 3">
    <name type="scientific">Methylobacterium brachiatum</name>
    <dbReference type="NCBI Taxonomy" id="269660"/>
    <lineage>
        <taxon>Bacteria</taxon>
        <taxon>Pseudomonadati</taxon>
        <taxon>Pseudomonadota</taxon>
        <taxon>Alphaproteobacteria</taxon>
        <taxon>Hyphomicrobiales</taxon>
        <taxon>Methylobacteriaceae</taxon>
        <taxon>Methylobacterium</taxon>
    </lineage>
</organism>
<feature type="domain" description="Polysaccharide pyruvyl transferase" evidence="1">
    <location>
        <begin position="40"/>
        <end position="320"/>
    </location>
</feature>
<dbReference type="EMBL" id="JBELQD010000025">
    <property type="protein sequence ID" value="MER2290548.1"/>
    <property type="molecule type" value="Genomic_DNA"/>
</dbReference>
<dbReference type="Proteomes" id="UP001432995">
    <property type="component" value="Unassembled WGS sequence"/>
</dbReference>
<dbReference type="GO" id="GO:0016757">
    <property type="term" value="F:glycosyltransferase activity"/>
    <property type="evidence" value="ECO:0007669"/>
    <property type="project" value="UniProtKB-KW"/>
</dbReference>
<reference evidence="2" key="1">
    <citation type="submission" date="2024-06" db="EMBL/GenBank/DDBJ databases">
        <authorList>
            <person name="Campbell A.G."/>
        </authorList>
    </citation>
    <scope>NUCLEOTIDE SEQUENCE</scope>
    <source>
        <strain evidence="2">EM17</strain>
    </source>
</reference>
<dbReference type="InterPro" id="IPR007345">
    <property type="entry name" value="Polysacch_pyruvyl_Trfase"/>
</dbReference>
<gene>
    <name evidence="2" type="ORF">ABS770_20015</name>
</gene>
<name>A0ABV1R6S0_9HYPH</name>
<dbReference type="RefSeq" id="WP_350379909.1">
    <property type="nucleotide sequence ID" value="NZ_JBELQD010000025.1"/>
</dbReference>
<evidence type="ECO:0000259" key="1">
    <source>
        <dbReference type="Pfam" id="PF04230"/>
    </source>
</evidence>